<accession>A8N851</accession>
<dbReference type="VEuPathDB" id="FungiDB:CC1G_09272"/>
<dbReference type="AlphaFoldDB" id="A8N851"/>
<dbReference type="RefSeq" id="XP_001831007.1">
    <property type="nucleotide sequence ID" value="XM_001830955.1"/>
</dbReference>
<dbReference type="EMBL" id="AACS02000003">
    <property type="protein sequence ID" value="EAU90795.1"/>
    <property type="molecule type" value="Genomic_DNA"/>
</dbReference>
<evidence type="ECO:0000313" key="1">
    <source>
        <dbReference type="EMBL" id="EAU90795.1"/>
    </source>
</evidence>
<dbReference type="InParanoid" id="A8N851"/>
<keyword evidence="2" id="KW-1185">Reference proteome</keyword>
<name>A8N851_COPC7</name>
<dbReference type="KEGG" id="cci:CC1G_09272"/>
<organism evidence="1 2">
    <name type="scientific">Coprinopsis cinerea (strain Okayama-7 / 130 / ATCC MYA-4618 / FGSC 9003)</name>
    <name type="common">Inky cap fungus</name>
    <name type="synonym">Hormographiella aspergillata</name>
    <dbReference type="NCBI Taxonomy" id="240176"/>
    <lineage>
        <taxon>Eukaryota</taxon>
        <taxon>Fungi</taxon>
        <taxon>Dikarya</taxon>
        <taxon>Basidiomycota</taxon>
        <taxon>Agaricomycotina</taxon>
        <taxon>Agaricomycetes</taxon>
        <taxon>Agaricomycetidae</taxon>
        <taxon>Agaricales</taxon>
        <taxon>Agaricineae</taxon>
        <taxon>Psathyrellaceae</taxon>
        <taxon>Coprinopsis</taxon>
    </lineage>
</organism>
<dbReference type="Proteomes" id="UP000001861">
    <property type="component" value="Unassembled WGS sequence"/>
</dbReference>
<gene>
    <name evidence="1" type="ORF">CC1G_09272</name>
</gene>
<dbReference type="GeneID" id="6007460"/>
<evidence type="ECO:0000313" key="2">
    <source>
        <dbReference type="Proteomes" id="UP000001861"/>
    </source>
</evidence>
<reference evidence="1 2" key="1">
    <citation type="journal article" date="2010" name="Proc. Natl. Acad. Sci. U.S.A.">
        <title>Insights into evolution of multicellular fungi from the assembled chromosomes of the mushroom Coprinopsis cinerea (Coprinus cinereus).</title>
        <authorList>
            <person name="Stajich J.E."/>
            <person name="Wilke S.K."/>
            <person name="Ahren D."/>
            <person name="Au C.H."/>
            <person name="Birren B.W."/>
            <person name="Borodovsky M."/>
            <person name="Burns C."/>
            <person name="Canback B."/>
            <person name="Casselton L.A."/>
            <person name="Cheng C.K."/>
            <person name="Deng J."/>
            <person name="Dietrich F.S."/>
            <person name="Fargo D.C."/>
            <person name="Farman M.L."/>
            <person name="Gathman A.C."/>
            <person name="Goldberg J."/>
            <person name="Guigo R."/>
            <person name="Hoegger P.J."/>
            <person name="Hooker J.B."/>
            <person name="Huggins A."/>
            <person name="James T.Y."/>
            <person name="Kamada T."/>
            <person name="Kilaru S."/>
            <person name="Kodira C."/>
            <person name="Kues U."/>
            <person name="Kupfer D."/>
            <person name="Kwan H.S."/>
            <person name="Lomsadze A."/>
            <person name="Li W."/>
            <person name="Lilly W.W."/>
            <person name="Ma L.J."/>
            <person name="Mackey A.J."/>
            <person name="Manning G."/>
            <person name="Martin F."/>
            <person name="Muraguchi H."/>
            <person name="Natvig D.O."/>
            <person name="Palmerini H."/>
            <person name="Ramesh M.A."/>
            <person name="Rehmeyer C.J."/>
            <person name="Roe B.A."/>
            <person name="Shenoy N."/>
            <person name="Stanke M."/>
            <person name="Ter-Hovhannisyan V."/>
            <person name="Tunlid A."/>
            <person name="Velagapudi R."/>
            <person name="Vision T.J."/>
            <person name="Zeng Q."/>
            <person name="Zolan M.E."/>
            <person name="Pukkila P.J."/>
        </authorList>
    </citation>
    <scope>NUCLEOTIDE SEQUENCE [LARGE SCALE GENOMIC DNA]</scope>
    <source>
        <strain evidence="2">Okayama-7 / 130 / ATCC MYA-4618 / FGSC 9003</strain>
    </source>
</reference>
<proteinExistence type="predicted"/>
<comment type="caution">
    <text evidence="1">The sequence shown here is derived from an EMBL/GenBank/DDBJ whole genome shotgun (WGS) entry which is preliminary data.</text>
</comment>
<sequence>MTAQEKVDESNEITVQARDVDVAAMVAEDGTYELTPELALALRKKIIRKNPKYK</sequence>
<protein>
    <submittedName>
        <fullName evidence="1">Uncharacterized protein</fullName>
    </submittedName>
</protein>